<organism evidence="3 4">
    <name type="scientific">Gemmatimonas aurantiaca</name>
    <dbReference type="NCBI Taxonomy" id="173480"/>
    <lineage>
        <taxon>Bacteria</taxon>
        <taxon>Pseudomonadati</taxon>
        <taxon>Gemmatimonadota</taxon>
        <taxon>Gemmatimonadia</taxon>
        <taxon>Gemmatimonadales</taxon>
        <taxon>Gemmatimonadaceae</taxon>
        <taxon>Gemmatimonas</taxon>
    </lineage>
</organism>
<evidence type="ECO:0000256" key="1">
    <source>
        <dbReference type="PROSITE-ProRule" id="PRU00244"/>
    </source>
</evidence>
<evidence type="ECO:0000313" key="4">
    <source>
        <dbReference type="Proteomes" id="UP000264071"/>
    </source>
</evidence>
<dbReference type="EMBL" id="DPIY01000007">
    <property type="protein sequence ID" value="HCT57211.1"/>
    <property type="molecule type" value="Genomic_DNA"/>
</dbReference>
<keyword evidence="1" id="KW-0812">Transmembrane</keyword>
<dbReference type="InterPro" id="IPR005330">
    <property type="entry name" value="MHYT_dom"/>
</dbReference>
<feature type="transmembrane region" description="Helical" evidence="1">
    <location>
        <begin position="118"/>
        <end position="141"/>
    </location>
</feature>
<feature type="transmembrane region" description="Helical" evidence="1">
    <location>
        <begin position="252"/>
        <end position="272"/>
    </location>
</feature>
<dbReference type="AlphaFoldDB" id="A0A3D4V7Y0"/>
<protein>
    <recommendedName>
        <fullName evidence="2">MHYT domain-containing protein</fullName>
    </recommendedName>
</protein>
<dbReference type="Proteomes" id="UP000264071">
    <property type="component" value="Unassembled WGS sequence"/>
</dbReference>
<feature type="transmembrane region" description="Helical" evidence="1">
    <location>
        <begin position="187"/>
        <end position="205"/>
    </location>
</feature>
<keyword evidence="1" id="KW-0472">Membrane</keyword>
<reference evidence="3 4" key="1">
    <citation type="journal article" date="2018" name="Nat. Biotechnol.">
        <title>A standardized bacterial taxonomy based on genome phylogeny substantially revises the tree of life.</title>
        <authorList>
            <person name="Parks D.H."/>
            <person name="Chuvochina M."/>
            <person name="Waite D.W."/>
            <person name="Rinke C."/>
            <person name="Skarshewski A."/>
            <person name="Chaumeil P.A."/>
            <person name="Hugenholtz P."/>
        </authorList>
    </citation>
    <scope>NUCLEOTIDE SEQUENCE [LARGE SCALE GENOMIC DNA]</scope>
    <source>
        <strain evidence="3">UBA8844</strain>
    </source>
</reference>
<comment type="caution">
    <text evidence="3">The sequence shown here is derived from an EMBL/GenBank/DDBJ whole genome shotgun (WGS) entry which is preliminary data.</text>
</comment>
<proteinExistence type="predicted"/>
<evidence type="ECO:0000313" key="3">
    <source>
        <dbReference type="EMBL" id="HCT57211.1"/>
    </source>
</evidence>
<accession>A0A3D4V7Y0</accession>
<dbReference type="PANTHER" id="PTHR35152:SF1">
    <property type="entry name" value="DOMAIN SIGNALLING PROTEIN, PUTATIVE (AFU_ORTHOLOGUE AFUA_5G11310)-RELATED"/>
    <property type="match status" value="1"/>
</dbReference>
<evidence type="ECO:0000259" key="2">
    <source>
        <dbReference type="PROSITE" id="PS50924"/>
    </source>
</evidence>
<keyword evidence="1" id="KW-1133">Transmembrane helix</keyword>
<name>A0A3D4V7Y0_9BACT</name>
<dbReference type="PANTHER" id="PTHR35152">
    <property type="entry name" value="DOMAIN SIGNALLING PROTEIN, PUTATIVE (AFU_ORTHOLOGUE AFUA_5G11310)-RELATED"/>
    <property type="match status" value="1"/>
</dbReference>
<feature type="transmembrane region" description="Helical" evidence="1">
    <location>
        <begin position="217"/>
        <end position="240"/>
    </location>
</feature>
<gene>
    <name evidence="3" type="ORF">DGD08_08360</name>
</gene>
<feature type="transmembrane region" description="Helical" evidence="1">
    <location>
        <begin position="324"/>
        <end position="344"/>
    </location>
</feature>
<dbReference type="PROSITE" id="PS50924">
    <property type="entry name" value="MHYT"/>
    <property type="match status" value="1"/>
</dbReference>
<dbReference type="GO" id="GO:0016020">
    <property type="term" value="C:membrane"/>
    <property type="evidence" value="ECO:0007669"/>
    <property type="project" value="UniProtKB-UniRule"/>
</dbReference>
<sequence length="360" mass="38663">MHQRGLRAPLTFLTFRPCAAIVGPKDYSFKMHVGQRANSLWLLSIRALCLRDLGRGEFAFHVKTTHALRRTMASDGGCPAVQITADSKARRQPRMGALHHFFVNSADTVPFLEGRHSALLVLLSIGISVFSASMALASAHVARRAETALSRHVAIASGAAALGGGICATHFIGMLAFKLPTHVSYELWLTTASILPALGASWLALRILARAHVTFRQLLLSGALTGAGIGTMHYAGMAAMDTPVLVRYEPTMFLLSIAVAVGLSMLALWIRYGLRNTRLSNRHGFYISGAVMGFAIAGMHYTGMAAVRLTGVATTPTVQLPIDAPVASILLATLTITLTLLVYASNHLIRARAVSTRRDE</sequence>
<dbReference type="Pfam" id="PF03707">
    <property type="entry name" value="MHYT"/>
    <property type="match status" value="3"/>
</dbReference>
<feature type="transmembrane region" description="Helical" evidence="1">
    <location>
        <begin position="153"/>
        <end position="175"/>
    </location>
</feature>
<feature type="domain" description="MHYT" evidence="2">
    <location>
        <begin position="116"/>
        <end position="310"/>
    </location>
</feature>
<feature type="transmembrane region" description="Helical" evidence="1">
    <location>
        <begin position="284"/>
        <end position="304"/>
    </location>
</feature>